<dbReference type="Proteomes" id="UP000828390">
    <property type="component" value="Unassembled WGS sequence"/>
</dbReference>
<dbReference type="AlphaFoldDB" id="A0A9D3YMR7"/>
<comment type="caution">
    <text evidence="1">The sequence shown here is derived from an EMBL/GenBank/DDBJ whole genome shotgun (WGS) entry which is preliminary data.</text>
</comment>
<reference evidence="1" key="2">
    <citation type="submission" date="2020-11" db="EMBL/GenBank/DDBJ databases">
        <authorList>
            <person name="McCartney M.A."/>
            <person name="Auch B."/>
            <person name="Kono T."/>
            <person name="Mallez S."/>
            <person name="Becker A."/>
            <person name="Gohl D.M."/>
            <person name="Silverstein K.A.T."/>
            <person name="Koren S."/>
            <person name="Bechman K.B."/>
            <person name="Herman A."/>
            <person name="Abrahante J.E."/>
            <person name="Garbe J."/>
        </authorList>
    </citation>
    <scope>NUCLEOTIDE SEQUENCE</scope>
    <source>
        <strain evidence="1">Duluth1</strain>
        <tissue evidence="1">Whole animal</tissue>
    </source>
</reference>
<evidence type="ECO:0000313" key="2">
    <source>
        <dbReference type="Proteomes" id="UP000828390"/>
    </source>
</evidence>
<reference evidence="1" key="1">
    <citation type="journal article" date="2019" name="bioRxiv">
        <title>The Genome of the Zebra Mussel, Dreissena polymorpha: A Resource for Invasive Species Research.</title>
        <authorList>
            <person name="McCartney M.A."/>
            <person name="Auch B."/>
            <person name="Kono T."/>
            <person name="Mallez S."/>
            <person name="Zhang Y."/>
            <person name="Obille A."/>
            <person name="Becker A."/>
            <person name="Abrahante J.E."/>
            <person name="Garbe J."/>
            <person name="Badalamenti J.P."/>
            <person name="Herman A."/>
            <person name="Mangelson H."/>
            <person name="Liachko I."/>
            <person name="Sullivan S."/>
            <person name="Sone E.D."/>
            <person name="Koren S."/>
            <person name="Silverstein K.A.T."/>
            <person name="Beckman K.B."/>
            <person name="Gohl D.M."/>
        </authorList>
    </citation>
    <scope>NUCLEOTIDE SEQUENCE</scope>
    <source>
        <strain evidence="1">Duluth1</strain>
        <tissue evidence="1">Whole animal</tissue>
    </source>
</reference>
<dbReference type="EMBL" id="JAIWYP010000015">
    <property type="protein sequence ID" value="KAH3701649.1"/>
    <property type="molecule type" value="Genomic_DNA"/>
</dbReference>
<organism evidence="1 2">
    <name type="scientific">Dreissena polymorpha</name>
    <name type="common">Zebra mussel</name>
    <name type="synonym">Mytilus polymorpha</name>
    <dbReference type="NCBI Taxonomy" id="45954"/>
    <lineage>
        <taxon>Eukaryota</taxon>
        <taxon>Metazoa</taxon>
        <taxon>Spiralia</taxon>
        <taxon>Lophotrochozoa</taxon>
        <taxon>Mollusca</taxon>
        <taxon>Bivalvia</taxon>
        <taxon>Autobranchia</taxon>
        <taxon>Heteroconchia</taxon>
        <taxon>Euheterodonta</taxon>
        <taxon>Imparidentia</taxon>
        <taxon>Neoheterodontei</taxon>
        <taxon>Myida</taxon>
        <taxon>Dreissenoidea</taxon>
        <taxon>Dreissenidae</taxon>
        <taxon>Dreissena</taxon>
    </lineage>
</organism>
<name>A0A9D3YMR7_DREPO</name>
<evidence type="ECO:0000313" key="1">
    <source>
        <dbReference type="EMBL" id="KAH3701649.1"/>
    </source>
</evidence>
<sequence length="57" mass="6596">MCPWCINHLGLVEWDRSCVLQVEDRVECWNDEQVCGDHLEEVMVGSSLVSIVEYLVE</sequence>
<protein>
    <submittedName>
        <fullName evidence="1">Uncharacterized protein</fullName>
    </submittedName>
</protein>
<gene>
    <name evidence="1" type="ORF">DPMN_076639</name>
</gene>
<keyword evidence="2" id="KW-1185">Reference proteome</keyword>
<proteinExistence type="predicted"/>
<accession>A0A9D3YMR7</accession>